<name>A0A8J3RN86_9ACTN</name>
<dbReference type="Pfam" id="PF13738">
    <property type="entry name" value="Pyr_redox_3"/>
    <property type="match status" value="1"/>
</dbReference>
<dbReference type="Gene3D" id="3.50.50.60">
    <property type="entry name" value="FAD/NAD(P)-binding domain"/>
    <property type="match status" value="1"/>
</dbReference>
<accession>A0A8J3RN86</accession>
<comment type="caution">
    <text evidence="1">The sequence shown here is derived from an EMBL/GenBank/DDBJ whole genome shotgun (WGS) entry which is preliminary data.</text>
</comment>
<protein>
    <submittedName>
        <fullName evidence="1">Uncharacterized protein</fullName>
    </submittedName>
</protein>
<organism evidence="1 2">
    <name type="scientific">Planobispora longispora</name>
    <dbReference type="NCBI Taxonomy" id="28887"/>
    <lineage>
        <taxon>Bacteria</taxon>
        <taxon>Bacillati</taxon>
        <taxon>Actinomycetota</taxon>
        <taxon>Actinomycetes</taxon>
        <taxon>Streptosporangiales</taxon>
        <taxon>Streptosporangiaceae</taxon>
        <taxon>Planobispora</taxon>
    </lineage>
</organism>
<dbReference type="AlphaFoldDB" id="A0A8J3RN86"/>
<dbReference type="Proteomes" id="UP000616724">
    <property type="component" value="Unassembled WGS sequence"/>
</dbReference>
<dbReference type="InterPro" id="IPR036188">
    <property type="entry name" value="FAD/NAD-bd_sf"/>
</dbReference>
<sequence length="180" mass="19401">MDWNSLLSDDPDLLSTRYSDRYFPDADDMVRYLGDFAAACGLRVLYGTRVRHVARVPGEDLFQVTDERGRTREARRVIVATGVGRPDVPPIPGIETAEPYGAASTDAVGPGPSAAVWARGLPAGESLFLPRGSARCGPDGGTFRDLSWPTRRSCWRCVTRSLVNGLVLADHDGVGPGSRA</sequence>
<dbReference type="SUPFAM" id="SSF51905">
    <property type="entry name" value="FAD/NAD(P)-binding domain"/>
    <property type="match status" value="1"/>
</dbReference>
<evidence type="ECO:0000313" key="1">
    <source>
        <dbReference type="EMBL" id="GIH76704.1"/>
    </source>
</evidence>
<proteinExistence type="predicted"/>
<evidence type="ECO:0000313" key="2">
    <source>
        <dbReference type="Proteomes" id="UP000616724"/>
    </source>
</evidence>
<dbReference type="EMBL" id="BOOH01000021">
    <property type="protein sequence ID" value="GIH76704.1"/>
    <property type="molecule type" value="Genomic_DNA"/>
</dbReference>
<keyword evidence="2" id="KW-1185">Reference proteome</keyword>
<reference evidence="1 2" key="1">
    <citation type="submission" date="2021-01" db="EMBL/GenBank/DDBJ databases">
        <title>Whole genome shotgun sequence of Planobispora longispora NBRC 13918.</title>
        <authorList>
            <person name="Komaki H."/>
            <person name="Tamura T."/>
        </authorList>
    </citation>
    <scope>NUCLEOTIDE SEQUENCE [LARGE SCALE GENOMIC DNA]</scope>
    <source>
        <strain evidence="1 2">NBRC 13918</strain>
    </source>
</reference>
<gene>
    <name evidence="1" type="ORF">Plo01_31330</name>
</gene>